<name>A0ABD3XRB2_SINWO</name>
<feature type="compositionally biased region" description="Basic and acidic residues" evidence="1">
    <location>
        <begin position="97"/>
        <end position="110"/>
    </location>
</feature>
<dbReference type="AlphaFoldDB" id="A0ABD3XRB2"/>
<protein>
    <submittedName>
        <fullName evidence="2">Uncharacterized protein</fullName>
    </submittedName>
</protein>
<dbReference type="EMBL" id="JBJQND010000002">
    <property type="protein sequence ID" value="KAL3887518.1"/>
    <property type="molecule type" value="Genomic_DNA"/>
</dbReference>
<comment type="caution">
    <text evidence="2">The sequence shown here is derived from an EMBL/GenBank/DDBJ whole genome shotgun (WGS) entry which is preliminary data.</text>
</comment>
<gene>
    <name evidence="2" type="ORF">ACJMK2_027459</name>
</gene>
<evidence type="ECO:0000256" key="1">
    <source>
        <dbReference type="SAM" id="MobiDB-lite"/>
    </source>
</evidence>
<keyword evidence="3" id="KW-1185">Reference proteome</keyword>
<evidence type="ECO:0000313" key="3">
    <source>
        <dbReference type="Proteomes" id="UP001634394"/>
    </source>
</evidence>
<dbReference type="Proteomes" id="UP001634394">
    <property type="component" value="Unassembled WGS sequence"/>
</dbReference>
<reference evidence="2 3" key="1">
    <citation type="submission" date="2024-11" db="EMBL/GenBank/DDBJ databases">
        <title>Chromosome-level genome assembly of the freshwater bivalve Anodonta woodiana.</title>
        <authorList>
            <person name="Chen X."/>
        </authorList>
    </citation>
    <scope>NUCLEOTIDE SEQUENCE [LARGE SCALE GENOMIC DNA]</scope>
    <source>
        <strain evidence="2">MN2024</strain>
        <tissue evidence="2">Gills</tissue>
    </source>
</reference>
<proteinExistence type="predicted"/>
<accession>A0ABD3XRB2</accession>
<evidence type="ECO:0000313" key="2">
    <source>
        <dbReference type="EMBL" id="KAL3887518.1"/>
    </source>
</evidence>
<organism evidence="2 3">
    <name type="scientific">Sinanodonta woodiana</name>
    <name type="common">Chinese pond mussel</name>
    <name type="synonym">Anodonta woodiana</name>
    <dbReference type="NCBI Taxonomy" id="1069815"/>
    <lineage>
        <taxon>Eukaryota</taxon>
        <taxon>Metazoa</taxon>
        <taxon>Spiralia</taxon>
        <taxon>Lophotrochozoa</taxon>
        <taxon>Mollusca</taxon>
        <taxon>Bivalvia</taxon>
        <taxon>Autobranchia</taxon>
        <taxon>Heteroconchia</taxon>
        <taxon>Palaeoheterodonta</taxon>
        <taxon>Unionida</taxon>
        <taxon>Unionoidea</taxon>
        <taxon>Unionidae</taxon>
        <taxon>Unioninae</taxon>
        <taxon>Sinanodonta</taxon>
    </lineage>
</organism>
<feature type="region of interest" description="Disordered" evidence="1">
    <location>
        <begin position="82"/>
        <end position="134"/>
    </location>
</feature>
<sequence length="483" mass="54616">MFACIYFVEDNSLSVVGQKSKRLQHLGQFKERGIVKITWGKDLYLGFEDYLTDFATKANAQILKKLKEKPSEVPEELFTFNHVAKTDGKRQHRETKKIKESRQQEKDFSPKKKSKTMQPKGNTKEKQTGVDSTNPTIVNRERKKVMEKLNLSTCNMLVSNLANQFEDEPSSKLIHDQCAESTVRQDNPLTKSPVQQNDVCFLPVLEPVPTVVKPVVPLSVRACASTERDNEPPIYTPLTATWSLCTNTYDTPDDNSANLLNHPAPPPAILDLFEALCQPQVQIYIQLFVDHYRNQRHNASSFFPNETDYSENGTEWTTHASLQSVQESENGFQQPLQSIQRDCTPNPVNRQDHEPHSFPHSPCLKFQVDVSAVEQEGDDDTVKLLASSDIVVRRSELRKATSAAAKAAPKKAAFTLASKLLPRLDTHKKAGDIRPPLHHARIEVPKDYVIAWCTKNGKDVKEQDINDAITEQVSYARKKIKSQ</sequence>